<protein>
    <submittedName>
        <fullName evidence="2">Uncharacterized protein</fullName>
    </submittedName>
</protein>
<gene>
    <name evidence="2" type="ORF">A7U60_g5986</name>
</gene>
<feature type="compositionally biased region" description="Basic and acidic residues" evidence="1">
    <location>
        <begin position="82"/>
        <end position="92"/>
    </location>
</feature>
<dbReference type="OrthoDB" id="3033167at2759"/>
<feature type="region of interest" description="Disordered" evidence="1">
    <location>
        <begin position="1"/>
        <end position="41"/>
    </location>
</feature>
<keyword evidence="3" id="KW-1185">Reference proteome</keyword>
<comment type="caution">
    <text evidence="2">The sequence shown here is derived from an EMBL/GenBank/DDBJ whole genome shotgun (WGS) entry which is preliminary data.</text>
</comment>
<proteinExistence type="predicted"/>
<feature type="compositionally biased region" description="Basic and acidic residues" evidence="1">
    <location>
        <begin position="65"/>
        <end position="74"/>
    </location>
</feature>
<feature type="compositionally biased region" description="Basic and acidic residues" evidence="1">
    <location>
        <begin position="12"/>
        <end position="21"/>
    </location>
</feature>
<dbReference type="Proteomes" id="UP000757232">
    <property type="component" value="Unassembled WGS sequence"/>
</dbReference>
<sequence>MLHRLNTSLVAEHSKSGDKRPRNPSSGSSSSTIVPENLQSPLDAVHKTVKSDSLGENFAIIKPARSPDRNHRDLLTSNHSHSWRDANRRSKTDQSQGKELPDWLSHTFASLEPDHPLRGLAFSGNVSSACCGSILPNIETTAALYPNETYNDSVFTFTPPSQVALTADAGGISALNTESAAWQTERDGMMSGLRTDELDNDYHLTIDDFANGDAQSKLREFTPFAEPGPFAQKSVHFLAPVHRSPLAKAAPRSQFAANLCGTNQLERDSSVYNPFSTPGPASSFSLPFFEHEAGGVKAAQDDFSDSLTLADQSIDEVADFVSALVDESTATSTQSFVSNSENLQEKLLSNPGPTNLDASDQTIDSPPRYSLTPDFSVVNLRDRQILPDKRQEESQKMMRFISREHDSMAKPLHAPVVTPDPSTIERKIPFGQNVQKGAFRLDVGQSTNLDDVGDISPSRVLSITPCAIEGGAGLLDITELSSSSAIYYKRLRSLRNESSLFSGSVTRATRDVSQEEFGPRHMHLKVILPHIPATSHDTGGSIQTTPPNRLSLQAEHPGQSLRNQDSTFHSPTTGRKILITKPSKAHHAFAYCSDMYLSPISKSKDTEYPSTKTAVLEKAKGDGKNMHKGIWNISPSQFSDDSIEEWEA</sequence>
<reference evidence="2" key="1">
    <citation type="submission" date="2016-06" db="EMBL/GenBank/DDBJ databases">
        <title>Draft Genome sequence of the fungus Inonotus baumii.</title>
        <authorList>
            <person name="Zhu H."/>
            <person name="Lin W."/>
        </authorList>
    </citation>
    <scope>NUCLEOTIDE SEQUENCE</scope>
    <source>
        <strain evidence="2">821</strain>
    </source>
</reference>
<name>A0A9Q5HVK5_SANBA</name>
<evidence type="ECO:0000313" key="3">
    <source>
        <dbReference type="Proteomes" id="UP000757232"/>
    </source>
</evidence>
<organism evidence="2 3">
    <name type="scientific">Sanghuangporus baumii</name>
    <name type="common">Phellinus baumii</name>
    <dbReference type="NCBI Taxonomy" id="108892"/>
    <lineage>
        <taxon>Eukaryota</taxon>
        <taxon>Fungi</taxon>
        <taxon>Dikarya</taxon>
        <taxon>Basidiomycota</taxon>
        <taxon>Agaricomycotina</taxon>
        <taxon>Agaricomycetes</taxon>
        <taxon>Hymenochaetales</taxon>
        <taxon>Hymenochaetaceae</taxon>
        <taxon>Sanghuangporus</taxon>
    </lineage>
</organism>
<evidence type="ECO:0000313" key="2">
    <source>
        <dbReference type="EMBL" id="OCB86813.1"/>
    </source>
</evidence>
<evidence type="ECO:0000256" key="1">
    <source>
        <dbReference type="SAM" id="MobiDB-lite"/>
    </source>
</evidence>
<dbReference type="EMBL" id="LNZH02000198">
    <property type="protein sequence ID" value="OCB86813.1"/>
    <property type="molecule type" value="Genomic_DNA"/>
</dbReference>
<dbReference type="AlphaFoldDB" id="A0A9Q5HVK5"/>
<accession>A0A9Q5HVK5</accession>
<feature type="region of interest" description="Disordered" evidence="1">
    <location>
        <begin position="60"/>
        <end position="99"/>
    </location>
</feature>
<feature type="region of interest" description="Disordered" evidence="1">
    <location>
        <begin position="346"/>
        <end position="370"/>
    </location>
</feature>
<feature type="region of interest" description="Disordered" evidence="1">
    <location>
        <begin position="620"/>
        <end position="648"/>
    </location>
</feature>
<feature type="compositionally biased region" description="Polar residues" evidence="1">
    <location>
        <begin position="351"/>
        <end position="364"/>
    </location>
</feature>